<reference evidence="1 2" key="1">
    <citation type="journal article" date="2015" name="Genome Announc.">
        <title>Expanding the biotechnology potential of lactobacilli through comparative genomics of 213 strains and associated genera.</title>
        <authorList>
            <person name="Sun Z."/>
            <person name="Harris H.M."/>
            <person name="McCann A."/>
            <person name="Guo C."/>
            <person name="Argimon S."/>
            <person name="Zhang W."/>
            <person name="Yang X."/>
            <person name="Jeffery I.B."/>
            <person name="Cooney J.C."/>
            <person name="Kagawa T.F."/>
            <person name="Liu W."/>
            <person name="Song Y."/>
            <person name="Salvetti E."/>
            <person name="Wrobel A."/>
            <person name="Rasinkangas P."/>
            <person name="Parkhill J."/>
            <person name="Rea M.C."/>
            <person name="O'Sullivan O."/>
            <person name="Ritari J."/>
            <person name="Douillard F.P."/>
            <person name="Paul Ross R."/>
            <person name="Yang R."/>
            <person name="Briner A.E."/>
            <person name="Felis G.E."/>
            <person name="de Vos W.M."/>
            <person name="Barrangou R."/>
            <person name="Klaenhammer T.R."/>
            <person name="Caufield P.W."/>
            <person name="Cui Y."/>
            <person name="Zhang H."/>
            <person name="O'Toole P.W."/>
        </authorList>
    </citation>
    <scope>NUCLEOTIDE SEQUENCE [LARGE SCALE GENOMIC DNA]</scope>
    <source>
        <strain evidence="1 2">DSM 18527</strain>
    </source>
</reference>
<dbReference type="STRING" id="1423734.FC83_GL000902"/>
<dbReference type="AlphaFoldDB" id="X0QR73"/>
<proteinExistence type="predicted"/>
<dbReference type="OrthoDB" id="1629754at2"/>
<dbReference type="Proteomes" id="UP000051236">
    <property type="component" value="Unassembled WGS sequence"/>
</dbReference>
<comment type="caution">
    <text evidence="1">The sequence shown here is derived from an EMBL/GenBank/DDBJ whole genome shotgun (WGS) entry which is preliminary data.</text>
</comment>
<dbReference type="RefSeq" id="WP_052004897.1">
    <property type="nucleotide sequence ID" value="NZ_AZGA01000012.1"/>
</dbReference>
<organism evidence="1 2">
    <name type="scientific">Agrilactobacillus composti DSM 18527 = JCM 14202</name>
    <dbReference type="NCBI Taxonomy" id="1423734"/>
    <lineage>
        <taxon>Bacteria</taxon>
        <taxon>Bacillati</taxon>
        <taxon>Bacillota</taxon>
        <taxon>Bacilli</taxon>
        <taxon>Lactobacillales</taxon>
        <taxon>Lactobacillaceae</taxon>
        <taxon>Agrilactobacillus</taxon>
    </lineage>
</organism>
<dbReference type="EMBL" id="AZGA01000012">
    <property type="protein sequence ID" value="KRM35599.1"/>
    <property type="molecule type" value="Genomic_DNA"/>
</dbReference>
<keyword evidence="2" id="KW-1185">Reference proteome</keyword>
<name>X0QR73_9LACO</name>
<dbReference type="Pfam" id="PF10076">
    <property type="entry name" value="Phage_Mu_Gp48"/>
    <property type="match status" value="1"/>
</dbReference>
<gene>
    <name evidence="1" type="ORF">FC83_GL000902</name>
</gene>
<accession>X0QR73</accession>
<evidence type="ECO:0008006" key="3">
    <source>
        <dbReference type="Google" id="ProtNLM"/>
    </source>
</evidence>
<dbReference type="PATRIC" id="fig|1423734.3.peg.911"/>
<evidence type="ECO:0000313" key="2">
    <source>
        <dbReference type="Proteomes" id="UP000051236"/>
    </source>
</evidence>
<evidence type="ECO:0000313" key="1">
    <source>
        <dbReference type="EMBL" id="KRM35599.1"/>
    </source>
</evidence>
<protein>
    <recommendedName>
        <fullName evidence="3">DUF2313 domain-containing protein</fullName>
    </recommendedName>
</protein>
<dbReference type="InterPro" id="IPR018755">
    <property type="entry name" value="Phage_Mu_Gp48"/>
</dbReference>
<sequence>MPKLQDYLAEYYDDVYEMQKLVEAEQVDFTGFEDLISRSLMNQFVIHADSQGLALFEDELGLETDLSLSLETRRYNILMHSLPPHPITIKYLRELLKNLNIPAVVEVDYIKSQFYAYLERSQTTKDQIDRLKYLLNVYLPANLFFSIITTAEADVQQRLYFGAVHVTRVATSAPTRLKTASSINQKLYFGSIAPQVLTKAIAYAKEVKYV</sequence>
<dbReference type="eggNOG" id="ENOG503310Z">
    <property type="taxonomic scope" value="Bacteria"/>
</dbReference>